<dbReference type="RefSeq" id="WP_123745681.1">
    <property type="nucleotide sequence ID" value="NZ_RJKM01000001.1"/>
</dbReference>
<evidence type="ECO:0000313" key="5">
    <source>
        <dbReference type="EMBL" id="ROP40375.1"/>
    </source>
</evidence>
<protein>
    <submittedName>
        <fullName evidence="5">ESAT-6 protein secretion system EspG family protein</fullName>
    </submittedName>
</protein>
<dbReference type="Proteomes" id="UP000268727">
    <property type="component" value="Unassembled WGS sequence"/>
</dbReference>
<dbReference type="OrthoDB" id="5175124at2"/>
<comment type="subcellular location">
    <subcellularLocation>
        <location evidence="1">Cytoplasm</location>
    </subcellularLocation>
</comment>
<evidence type="ECO:0000256" key="1">
    <source>
        <dbReference type="ARBA" id="ARBA00004496"/>
    </source>
</evidence>
<organism evidence="5 6">
    <name type="scientific">Saccharothrix texasensis</name>
    <dbReference type="NCBI Taxonomy" id="103734"/>
    <lineage>
        <taxon>Bacteria</taxon>
        <taxon>Bacillati</taxon>
        <taxon>Actinomycetota</taxon>
        <taxon>Actinomycetes</taxon>
        <taxon>Pseudonocardiales</taxon>
        <taxon>Pseudonocardiaceae</taxon>
        <taxon>Saccharothrix</taxon>
    </lineage>
</organism>
<evidence type="ECO:0000256" key="2">
    <source>
        <dbReference type="ARBA" id="ARBA00006411"/>
    </source>
</evidence>
<keyword evidence="4" id="KW-0143">Chaperone</keyword>
<dbReference type="Pfam" id="PF14011">
    <property type="entry name" value="ESX-1_EspG"/>
    <property type="match status" value="1"/>
</dbReference>
<evidence type="ECO:0000256" key="4">
    <source>
        <dbReference type="ARBA" id="ARBA00023186"/>
    </source>
</evidence>
<comment type="caution">
    <text evidence="5">The sequence shown here is derived from an EMBL/GenBank/DDBJ whole genome shotgun (WGS) entry which is preliminary data.</text>
</comment>
<sequence>MKGHIVCSLAELDAVGDALGLDVRRFPFSIGHRGTTLAERVTLVEAVHRDLVARDLVRGRDFAPELVERLRLFADAPLGVALVGTARGVPLVALAVSDGRDGVLAVQRDELVVFHRHAADTVVEALVGLLPDLPPGPGSAVVVDAPAPLPPDEDFSHFRFTAGIRPAATADSAVAEILRRPRTGAGYFSVSVRKGGQEAELGAASYLDVDAGRFAVLPGRRPNGTPSATYVPMDRWSIGRHLADSLSSTG</sequence>
<dbReference type="EMBL" id="RJKM01000001">
    <property type="protein sequence ID" value="ROP40375.1"/>
    <property type="molecule type" value="Genomic_DNA"/>
</dbReference>
<proteinExistence type="inferred from homology"/>
<reference evidence="5 6" key="1">
    <citation type="submission" date="2018-11" db="EMBL/GenBank/DDBJ databases">
        <title>Sequencing the genomes of 1000 actinobacteria strains.</title>
        <authorList>
            <person name="Klenk H.-P."/>
        </authorList>
    </citation>
    <scope>NUCLEOTIDE SEQUENCE [LARGE SCALE GENOMIC DNA]</scope>
    <source>
        <strain evidence="5 6">DSM 44231</strain>
    </source>
</reference>
<name>A0A3N1HD02_9PSEU</name>
<accession>A0A3N1HD02</accession>
<evidence type="ECO:0000256" key="3">
    <source>
        <dbReference type="ARBA" id="ARBA00022490"/>
    </source>
</evidence>
<dbReference type="InterPro" id="IPR025734">
    <property type="entry name" value="EspG"/>
</dbReference>
<dbReference type="AlphaFoldDB" id="A0A3N1HD02"/>
<keyword evidence="3" id="KW-0963">Cytoplasm</keyword>
<gene>
    <name evidence="5" type="ORF">EDD40_5783</name>
</gene>
<evidence type="ECO:0000313" key="6">
    <source>
        <dbReference type="Proteomes" id="UP000268727"/>
    </source>
</evidence>
<comment type="similarity">
    <text evidence="2">Belongs to the EspG family.</text>
</comment>
<keyword evidence="6" id="KW-1185">Reference proteome</keyword>